<dbReference type="AlphaFoldDB" id="A0A0F8X906"/>
<feature type="region of interest" description="Disordered" evidence="1">
    <location>
        <begin position="1"/>
        <end position="20"/>
    </location>
</feature>
<evidence type="ECO:0000313" key="2">
    <source>
        <dbReference type="EMBL" id="KKK65612.1"/>
    </source>
</evidence>
<accession>A0A0F8X906</accession>
<comment type="caution">
    <text evidence="2">The sequence shown here is derived from an EMBL/GenBank/DDBJ whole genome shotgun (WGS) entry which is preliminary data.</text>
</comment>
<proteinExistence type="predicted"/>
<feature type="non-terminal residue" evidence="2">
    <location>
        <position position="20"/>
    </location>
</feature>
<sequence>MSNGQIGQDQKSVFERDTTL</sequence>
<name>A0A0F8X906_9ZZZZ</name>
<reference evidence="2" key="1">
    <citation type="journal article" date="2015" name="Nature">
        <title>Complex archaea that bridge the gap between prokaryotes and eukaryotes.</title>
        <authorList>
            <person name="Spang A."/>
            <person name="Saw J.H."/>
            <person name="Jorgensen S.L."/>
            <person name="Zaremba-Niedzwiedzka K."/>
            <person name="Martijn J."/>
            <person name="Lind A.E."/>
            <person name="van Eijk R."/>
            <person name="Schleper C."/>
            <person name="Guy L."/>
            <person name="Ettema T.J."/>
        </authorList>
    </citation>
    <scope>NUCLEOTIDE SEQUENCE</scope>
</reference>
<dbReference type="EMBL" id="LAZR01060464">
    <property type="protein sequence ID" value="KKK65612.1"/>
    <property type="molecule type" value="Genomic_DNA"/>
</dbReference>
<feature type="compositionally biased region" description="Polar residues" evidence="1">
    <location>
        <begin position="1"/>
        <end position="11"/>
    </location>
</feature>
<gene>
    <name evidence="2" type="ORF">LCGC14_2972380</name>
</gene>
<protein>
    <submittedName>
        <fullName evidence="2">Uncharacterized protein</fullName>
    </submittedName>
</protein>
<organism evidence="2">
    <name type="scientific">marine sediment metagenome</name>
    <dbReference type="NCBI Taxonomy" id="412755"/>
    <lineage>
        <taxon>unclassified sequences</taxon>
        <taxon>metagenomes</taxon>
        <taxon>ecological metagenomes</taxon>
    </lineage>
</organism>
<evidence type="ECO:0000256" key="1">
    <source>
        <dbReference type="SAM" id="MobiDB-lite"/>
    </source>
</evidence>